<proteinExistence type="inferred from homology"/>
<feature type="transmembrane region" description="Helical" evidence="9">
    <location>
        <begin position="904"/>
        <end position="929"/>
    </location>
</feature>
<dbReference type="InterPro" id="IPR016152">
    <property type="entry name" value="PTrfase/Anion_transptr"/>
</dbReference>
<feature type="region of interest" description="Disordered" evidence="10">
    <location>
        <begin position="1"/>
        <end position="227"/>
    </location>
</feature>
<sequence>MSDKKSSNVRKLSFLGLTRTDNADENEAHLDEEMEKVFSERGLSKFDVRKLSDINRPVSSTKLDEHQQSPAPYKYNEKDYDSHRTKSYPHKSSRNMSSNNKPGSKENSKKDPTDASSPLSDSDGGGYGNDTLSRQSNFSSYADYTSRDVSEEIDDDEPPLSERVATYRDDDDNSKKVQFNKNKGKKEDNETEEDKQRRKERQYHYKTRKYSLQEYQPDGNGGRRVSVQPEDATLEEQDLDTLTSHRSEDPKGMRRFKVQPANIQKKEGEQYLQNIMAASRKQQFDHSPHEVFVQLDELHGMGEDREWKETARWIKYEEDVMEGSDRWGKPHVASLSFHSLLNLRRCLETGVVLMDLEEKDLPGVAYRVVEQMVIEDLIHPDDKASIMRALLLRHRHVNDHTYGAFHFGSKRKYSSYSSLQNLHFRVRNESLEHFVFVEGSRSFFCEDLECKNPHHQMTGQCKRASFTISNIIGNPRSLSASRNSSFCTRGAINNSIHAKRIAQILMSPTGSSFPSNDCSYPIHETTTASYDTKLSQSLEDITIISQQMTTTQRHSVTTYFTIKNVSEERKRSFFGSSDANGSNLPRNGSAADTTKTETKIEMKEETTYTASQEDLKKLEKDTILKRIPANAEATTVLVGAVDFLQQPTIAFVRLAEGIIMPTITEVPIPVRFLFILLGPKTAGLDYHEIGRSIATLMSNRHFHGIAYKADDRRELLSAINEFLDDSIVLPPGKWDKEHLLPFEELKAKNEMIRSRRKKAIEEKLKTVPLSSEEEKKLLAAAEDDEKKPPIDDPLQRTGRLWGGMINDLKRRLPMYKSDIQDGLNSETLAATLFLYFAGLATAITFGALIGSKTKNLIGISETLISACFVGMIFHAFASQPLVFVGTTGPLILFDDALMQFCDSIGYSFLTIRVYVGCWLSIIALTMAAFEGSVYVRLFTRFTQEIFSALITLIYLVETALKLVSTFKRHPLHAEYVYKNITEDIAVATTMGAIPHGLDSENELESKLENIQTTVASVVSTALGNVTSENSNLLIPYDKDGPLNQPNTALFCLVLTLGTFTSAYSLKIFRNSKFLGRNARRALGDFGVPISIAIFVTITLFVPQVFTDKLAVPDGISPSDPDNRGWIIPLGPVEAWIPFVCLIPALLVYILVFMETQISELIVGKPERGLKKGNGLHWDIVLLCFCNTVCGFFGLPWHCAATVRSVTHISAVTIMSTNHAPGDSPKIADIKEQRLSGFFVSLMIGLSIFAAPLLKKIPMSVLFGVFLYMGICSMIGVQFFERLRLFFMPVKHHTQEPYVRRLPTWKMHLFTTVQVLALALLWGVKSSKFSLAFPFILMLMVPIRQQLEKFYTPIELRAIDGTQTTNDTEDEPDFYEQAPLPA</sequence>
<evidence type="ECO:0000313" key="13">
    <source>
        <dbReference type="EMBL" id="KAG5678995.1"/>
    </source>
</evidence>
<comment type="subcellular location">
    <subcellularLocation>
        <location evidence="1">Cell membrane</location>
        <topology evidence="1">Multi-pass membrane protein</topology>
    </subcellularLocation>
    <subcellularLocation>
        <location evidence="9">Membrane</location>
        <topology evidence="9">Multi-pass membrane protein</topology>
    </subcellularLocation>
</comment>
<gene>
    <name evidence="13" type="ORF">PVAND_008604</name>
</gene>
<feature type="transmembrane region" description="Helical" evidence="9">
    <location>
        <begin position="1260"/>
        <end position="1279"/>
    </location>
</feature>
<keyword evidence="5 9" id="KW-0812">Transmembrane</keyword>
<keyword evidence="14" id="KW-1185">Reference proteome</keyword>
<comment type="similarity">
    <text evidence="2 9">Belongs to the anion exchanger (TC 2.A.31) family.</text>
</comment>
<dbReference type="EMBL" id="JADBJN010000002">
    <property type="protein sequence ID" value="KAG5678995.1"/>
    <property type="molecule type" value="Genomic_DNA"/>
</dbReference>
<dbReference type="GO" id="GO:0005452">
    <property type="term" value="F:solute:inorganic anion antiporter activity"/>
    <property type="evidence" value="ECO:0007669"/>
    <property type="project" value="InterPro"/>
</dbReference>
<feature type="transmembrane region" description="Helical" evidence="9">
    <location>
        <begin position="1174"/>
        <end position="1194"/>
    </location>
</feature>
<dbReference type="InterPro" id="IPR013769">
    <property type="entry name" value="Band3_cytoplasmic_dom"/>
</dbReference>
<feature type="region of interest" description="Disordered" evidence="10">
    <location>
        <begin position="1360"/>
        <end position="1381"/>
    </location>
</feature>
<dbReference type="OrthoDB" id="1735926at2759"/>
<evidence type="ECO:0000313" key="14">
    <source>
        <dbReference type="Proteomes" id="UP001107558"/>
    </source>
</evidence>
<evidence type="ECO:0000256" key="6">
    <source>
        <dbReference type="ARBA" id="ARBA00022989"/>
    </source>
</evidence>
<reference evidence="13" key="1">
    <citation type="submission" date="2021-03" db="EMBL/GenBank/DDBJ databases">
        <title>Chromosome level genome of the anhydrobiotic midge Polypedilum vanderplanki.</title>
        <authorList>
            <person name="Yoshida Y."/>
            <person name="Kikawada T."/>
            <person name="Gusev O."/>
        </authorList>
    </citation>
    <scope>NUCLEOTIDE SEQUENCE</scope>
    <source>
        <strain evidence="13">NIAS01</strain>
        <tissue evidence="13">Whole body or cell culture</tissue>
    </source>
</reference>
<dbReference type="NCBIfam" id="TIGR00834">
    <property type="entry name" value="ae"/>
    <property type="match status" value="1"/>
</dbReference>
<feature type="compositionally biased region" description="Basic and acidic residues" evidence="10">
    <location>
        <begin position="103"/>
        <end position="113"/>
    </location>
</feature>
<evidence type="ECO:0000256" key="8">
    <source>
        <dbReference type="ARBA" id="ARBA00023136"/>
    </source>
</evidence>
<accession>A0A9J6CB74</accession>
<dbReference type="Pfam" id="PF00955">
    <property type="entry name" value="HCO3_cotransp"/>
    <property type="match status" value="1"/>
</dbReference>
<feature type="transmembrane region" description="Helical" evidence="9">
    <location>
        <begin position="1234"/>
        <end position="1253"/>
    </location>
</feature>
<protein>
    <recommendedName>
        <fullName evidence="9">Anion exchange protein</fullName>
    </recommendedName>
</protein>
<keyword evidence="6 9" id="KW-1133">Transmembrane helix</keyword>
<evidence type="ECO:0000259" key="12">
    <source>
        <dbReference type="Pfam" id="PF07565"/>
    </source>
</evidence>
<dbReference type="InterPro" id="IPR011531">
    <property type="entry name" value="HCO3_transpt-like_TM_dom"/>
</dbReference>
<dbReference type="GO" id="GO:0005886">
    <property type="term" value="C:plasma membrane"/>
    <property type="evidence" value="ECO:0007669"/>
    <property type="project" value="UniProtKB-SubCell"/>
</dbReference>
<dbReference type="Pfam" id="PF07565">
    <property type="entry name" value="Band_3_cyto"/>
    <property type="match status" value="2"/>
</dbReference>
<name>A0A9J6CB74_POLVA</name>
<evidence type="ECO:0000256" key="1">
    <source>
        <dbReference type="ARBA" id="ARBA00004651"/>
    </source>
</evidence>
<dbReference type="GO" id="GO:0008509">
    <property type="term" value="F:monoatomic anion transmembrane transporter activity"/>
    <property type="evidence" value="ECO:0007669"/>
    <property type="project" value="InterPro"/>
</dbReference>
<evidence type="ECO:0000256" key="5">
    <source>
        <dbReference type="ARBA" id="ARBA00022692"/>
    </source>
</evidence>
<feature type="domain" description="Bicarbonate transporter-like transmembrane" evidence="11">
    <location>
        <begin position="799"/>
        <end position="1361"/>
    </location>
</feature>
<feature type="compositionally biased region" description="Basic and acidic residues" evidence="10">
    <location>
        <begin position="75"/>
        <end position="84"/>
    </location>
</feature>
<dbReference type="Proteomes" id="UP001107558">
    <property type="component" value="Chromosome 2"/>
</dbReference>
<feature type="transmembrane region" description="Helical" evidence="9">
    <location>
        <begin position="1085"/>
        <end position="1105"/>
    </location>
</feature>
<dbReference type="Gene3D" id="3.40.930.10">
    <property type="entry name" value="Mannitol-specific EII, Chain A"/>
    <property type="match status" value="2"/>
</dbReference>
<feature type="region of interest" description="Disordered" evidence="10">
    <location>
        <begin position="573"/>
        <end position="594"/>
    </location>
</feature>
<evidence type="ECO:0000256" key="3">
    <source>
        <dbReference type="ARBA" id="ARBA00022448"/>
    </source>
</evidence>
<keyword evidence="7 9" id="KW-0406">Ion transport</keyword>
<dbReference type="GO" id="GO:0015701">
    <property type="term" value="P:bicarbonate transport"/>
    <property type="evidence" value="ECO:0007669"/>
    <property type="project" value="TreeGrafter"/>
</dbReference>
<feature type="transmembrane region" description="Helical" evidence="9">
    <location>
        <begin position="941"/>
        <end position="960"/>
    </location>
</feature>
<feature type="transmembrane region" description="Helical" evidence="9">
    <location>
        <begin position="863"/>
        <end position="884"/>
    </location>
</feature>
<dbReference type="FunFam" id="1.10.287.570:FF:000001">
    <property type="entry name" value="Anion exchange protein"/>
    <property type="match status" value="1"/>
</dbReference>
<keyword evidence="8 9" id="KW-0472">Membrane</keyword>
<feature type="compositionally biased region" description="Basic residues" evidence="10">
    <location>
        <begin position="198"/>
        <end position="209"/>
    </location>
</feature>
<feature type="compositionally biased region" description="Polar residues" evidence="10">
    <location>
        <begin position="574"/>
        <end position="592"/>
    </location>
</feature>
<evidence type="ECO:0000256" key="4">
    <source>
        <dbReference type="ARBA" id="ARBA00022475"/>
    </source>
</evidence>
<feature type="transmembrane region" description="Helical" evidence="9">
    <location>
        <begin position="1047"/>
        <end position="1065"/>
    </location>
</feature>
<dbReference type="SUPFAM" id="SSF55804">
    <property type="entry name" value="Phoshotransferase/anion transport protein"/>
    <property type="match status" value="2"/>
</dbReference>
<dbReference type="PRINTS" id="PR01231">
    <property type="entry name" value="HCO3TRNSPORT"/>
</dbReference>
<feature type="domain" description="Band 3 cytoplasmic" evidence="12">
    <location>
        <begin position="583"/>
        <end position="735"/>
    </location>
</feature>
<feature type="transmembrane region" description="Helical" evidence="9">
    <location>
        <begin position="1125"/>
        <end position="1153"/>
    </location>
</feature>
<feature type="domain" description="Band 3 cytoplasmic" evidence="12">
    <location>
        <begin position="289"/>
        <end position="417"/>
    </location>
</feature>
<dbReference type="GO" id="GO:0051453">
    <property type="term" value="P:regulation of intracellular pH"/>
    <property type="evidence" value="ECO:0007669"/>
    <property type="project" value="TreeGrafter"/>
</dbReference>
<evidence type="ECO:0000256" key="2">
    <source>
        <dbReference type="ARBA" id="ARBA00010993"/>
    </source>
</evidence>
<dbReference type="PANTHER" id="PTHR11453">
    <property type="entry name" value="ANION EXCHANGE PROTEIN"/>
    <property type="match status" value="1"/>
</dbReference>
<organism evidence="13 14">
    <name type="scientific">Polypedilum vanderplanki</name>
    <name type="common">Sleeping chironomid midge</name>
    <dbReference type="NCBI Taxonomy" id="319348"/>
    <lineage>
        <taxon>Eukaryota</taxon>
        <taxon>Metazoa</taxon>
        <taxon>Ecdysozoa</taxon>
        <taxon>Arthropoda</taxon>
        <taxon>Hexapoda</taxon>
        <taxon>Insecta</taxon>
        <taxon>Pterygota</taxon>
        <taxon>Neoptera</taxon>
        <taxon>Endopterygota</taxon>
        <taxon>Diptera</taxon>
        <taxon>Nematocera</taxon>
        <taxon>Chironomoidea</taxon>
        <taxon>Chironomidae</taxon>
        <taxon>Chironominae</taxon>
        <taxon>Polypedilum</taxon>
        <taxon>Polypedilum</taxon>
    </lineage>
</organism>
<feature type="compositionally biased region" description="Polar residues" evidence="10">
    <location>
        <begin position="130"/>
        <end position="143"/>
    </location>
</feature>
<evidence type="ECO:0000259" key="11">
    <source>
        <dbReference type="Pfam" id="PF00955"/>
    </source>
</evidence>
<evidence type="ECO:0000256" key="10">
    <source>
        <dbReference type="SAM" id="MobiDB-lite"/>
    </source>
</evidence>
<dbReference type="FunFam" id="3.40.930.10:FF:000020">
    <property type="entry name" value="Anion exchange protein"/>
    <property type="match status" value="1"/>
</dbReference>
<feature type="transmembrane region" description="Helical" evidence="9">
    <location>
        <begin position="832"/>
        <end position="851"/>
    </location>
</feature>
<dbReference type="PANTHER" id="PTHR11453:SF47">
    <property type="entry name" value="ANION EXCHANGE PROTEIN"/>
    <property type="match status" value="1"/>
</dbReference>
<dbReference type="Gene3D" id="1.10.287.570">
    <property type="entry name" value="Helical hairpin bin"/>
    <property type="match status" value="1"/>
</dbReference>
<keyword evidence="4" id="KW-1003">Cell membrane</keyword>
<evidence type="ECO:0000256" key="7">
    <source>
        <dbReference type="ARBA" id="ARBA00023065"/>
    </source>
</evidence>
<dbReference type="InterPro" id="IPR003020">
    <property type="entry name" value="HCO3_transpt_euk"/>
</dbReference>
<feature type="compositionally biased region" description="Basic and acidic residues" evidence="10">
    <location>
        <begin position="26"/>
        <end position="53"/>
    </location>
</feature>
<comment type="caution">
    <text evidence="13">The sequence shown here is derived from an EMBL/GenBank/DDBJ whole genome shotgun (WGS) entry which is preliminary data.</text>
</comment>
<evidence type="ECO:0000256" key="9">
    <source>
        <dbReference type="RuleBase" id="RU362035"/>
    </source>
</evidence>
<keyword evidence="3 9" id="KW-0813">Transport</keyword>